<keyword evidence="4" id="KW-0472">Membrane</keyword>
<accession>A0A372NT86</accession>
<evidence type="ECO:0000259" key="7">
    <source>
        <dbReference type="Pfam" id="PF07980"/>
    </source>
</evidence>
<dbReference type="PROSITE" id="PS51257">
    <property type="entry name" value="PROKAR_LIPOPROTEIN"/>
    <property type="match status" value="1"/>
</dbReference>
<dbReference type="EMBL" id="QWDC01000002">
    <property type="protein sequence ID" value="RFZ92332.1"/>
    <property type="molecule type" value="Genomic_DNA"/>
</dbReference>
<evidence type="ECO:0000256" key="6">
    <source>
        <dbReference type="SAM" id="SignalP"/>
    </source>
</evidence>
<dbReference type="InterPro" id="IPR033985">
    <property type="entry name" value="SusD-like_N"/>
</dbReference>
<proteinExistence type="inferred from homology"/>
<dbReference type="GO" id="GO:0009279">
    <property type="term" value="C:cell outer membrane"/>
    <property type="evidence" value="ECO:0007669"/>
    <property type="project" value="UniProtKB-SubCell"/>
</dbReference>
<evidence type="ECO:0000259" key="8">
    <source>
        <dbReference type="Pfam" id="PF14322"/>
    </source>
</evidence>
<dbReference type="AlphaFoldDB" id="A0A372NT86"/>
<dbReference type="Pfam" id="PF14322">
    <property type="entry name" value="SusD-like_3"/>
    <property type="match status" value="1"/>
</dbReference>
<protein>
    <submittedName>
        <fullName evidence="9">RagB/SusD family nutrient uptake outer membrane protein</fullName>
    </submittedName>
</protein>
<evidence type="ECO:0000256" key="3">
    <source>
        <dbReference type="ARBA" id="ARBA00022729"/>
    </source>
</evidence>
<dbReference type="InterPro" id="IPR012944">
    <property type="entry name" value="SusD_RagB_dom"/>
</dbReference>
<evidence type="ECO:0000256" key="2">
    <source>
        <dbReference type="ARBA" id="ARBA00006275"/>
    </source>
</evidence>
<evidence type="ECO:0000256" key="5">
    <source>
        <dbReference type="ARBA" id="ARBA00023237"/>
    </source>
</evidence>
<name>A0A372NT86_9SPHI</name>
<comment type="subcellular location">
    <subcellularLocation>
        <location evidence="1">Cell outer membrane</location>
    </subcellularLocation>
</comment>
<sequence>MKRIRQYFIYMMCIALFASCKKFLDVAPESSATTGNAYKTAKDMEAALTGVYNTLYQEYFIWDRVLLGDARSDNAYSGGDDQEINQYDALNISSSNSRATFDYRQLFNGVARANLVIDKIKGVNDPQLTAERKAQITGEAKFLRAYYYFELLKLYRNIPLVTDFGSVDPASVNVPAASPDAIYQQIIADLNDALVLPYDYGQGASLNKSRATKGAVNSLLAQVYAQMPNPDYNKVVTYCNAVINSPAGYDLHPIYNQLFDGTHYINSEAIFEIQFIANTAQANWGPQLFLPPSLTGDEWRKYCTPSVDLVNAYNSEGDTERKNTNILMADAGWADEYWKPCASSGQIPFVFKWEHANGYASGDYTYLIRLADIILLKAEAQNELGNMSGTDGAIALLNKVRGRVHLTGKPVSDKETVKNFILNERRLELAFEGTRFNDLVRTGKFVATMNGLKEYKLNCGNADRELVNYAANNNKMLLPIPASELNRNNKLKQNPGY</sequence>
<feature type="domain" description="RagB/SusD" evidence="7">
    <location>
        <begin position="354"/>
        <end position="497"/>
    </location>
</feature>
<keyword evidence="5" id="KW-0998">Cell outer membrane</keyword>
<dbReference type="Gene3D" id="1.25.40.390">
    <property type="match status" value="1"/>
</dbReference>
<keyword evidence="10" id="KW-1185">Reference proteome</keyword>
<dbReference type="OrthoDB" id="993981at2"/>
<dbReference type="Pfam" id="PF07980">
    <property type="entry name" value="SusD_RagB"/>
    <property type="match status" value="1"/>
</dbReference>
<comment type="caution">
    <text evidence="9">The sequence shown here is derived from an EMBL/GenBank/DDBJ whole genome shotgun (WGS) entry which is preliminary data.</text>
</comment>
<evidence type="ECO:0000313" key="10">
    <source>
        <dbReference type="Proteomes" id="UP000264217"/>
    </source>
</evidence>
<dbReference type="RefSeq" id="WP_117392043.1">
    <property type="nucleotide sequence ID" value="NZ_QWDC01000002.1"/>
</dbReference>
<evidence type="ECO:0000256" key="1">
    <source>
        <dbReference type="ARBA" id="ARBA00004442"/>
    </source>
</evidence>
<gene>
    <name evidence="9" type="ORF">D0C36_12935</name>
</gene>
<evidence type="ECO:0000313" key="9">
    <source>
        <dbReference type="EMBL" id="RFZ92332.1"/>
    </source>
</evidence>
<dbReference type="CDD" id="cd08977">
    <property type="entry name" value="SusD"/>
    <property type="match status" value="1"/>
</dbReference>
<evidence type="ECO:0000256" key="4">
    <source>
        <dbReference type="ARBA" id="ARBA00023136"/>
    </source>
</evidence>
<comment type="similarity">
    <text evidence="2">Belongs to the SusD family.</text>
</comment>
<feature type="domain" description="SusD-like N-terminal" evidence="8">
    <location>
        <begin position="22"/>
        <end position="224"/>
    </location>
</feature>
<feature type="signal peptide" evidence="6">
    <location>
        <begin position="1"/>
        <end position="18"/>
    </location>
</feature>
<feature type="chain" id="PRO_5016811897" evidence="6">
    <location>
        <begin position="19"/>
        <end position="497"/>
    </location>
</feature>
<reference evidence="9 10" key="1">
    <citation type="submission" date="2018-08" db="EMBL/GenBank/DDBJ databases">
        <title>Mucilaginibacter sp. MYSH2.</title>
        <authorList>
            <person name="Seo T."/>
        </authorList>
    </citation>
    <scope>NUCLEOTIDE SEQUENCE [LARGE SCALE GENOMIC DNA]</scope>
    <source>
        <strain evidence="9 10">MYSH2</strain>
    </source>
</reference>
<dbReference type="InterPro" id="IPR011990">
    <property type="entry name" value="TPR-like_helical_dom_sf"/>
</dbReference>
<keyword evidence="3 6" id="KW-0732">Signal</keyword>
<dbReference type="Proteomes" id="UP000264217">
    <property type="component" value="Unassembled WGS sequence"/>
</dbReference>
<organism evidence="9 10">
    <name type="scientific">Mucilaginibacter conchicola</name>
    <dbReference type="NCBI Taxonomy" id="2303333"/>
    <lineage>
        <taxon>Bacteria</taxon>
        <taxon>Pseudomonadati</taxon>
        <taxon>Bacteroidota</taxon>
        <taxon>Sphingobacteriia</taxon>
        <taxon>Sphingobacteriales</taxon>
        <taxon>Sphingobacteriaceae</taxon>
        <taxon>Mucilaginibacter</taxon>
    </lineage>
</organism>
<dbReference type="SUPFAM" id="SSF48452">
    <property type="entry name" value="TPR-like"/>
    <property type="match status" value="1"/>
</dbReference>